<accession>D7V0L9</accession>
<protein>
    <submittedName>
        <fullName evidence="3">Glycosyltransferase, group 2 family protein</fullName>
        <ecNumber evidence="3">2.4.-.-</ecNumber>
    </submittedName>
</protein>
<dbReference type="Pfam" id="PF00535">
    <property type="entry name" value="Glycos_transf_2"/>
    <property type="match status" value="1"/>
</dbReference>
<name>D7V0L9_LISGR</name>
<dbReference type="STRING" id="525367.HMPREF0556_11786"/>
<dbReference type="AlphaFoldDB" id="D7V0L9"/>
<dbReference type="CDD" id="cd00761">
    <property type="entry name" value="Glyco_tranf_GTA_type"/>
    <property type="match status" value="1"/>
</dbReference>
<keyword evidence="3" id="KW-0328">Glycosyltransferase</keyword>
<dbReference type="InterPro" id="IPR001173">
    <property type="entry name" value="Glyco_trans_2-like"/>
</dbReference>
<dbReference type="Gene3D" id="3.90.550.10">
    <property type="entry name" value="Spore Coat Polysaccharide Biosynthesis Protein SpsA, Chain A"/>
    <property type="match status" value="1"/>
</dbReference>
<organism evidence="3 4">
    <name type="scientific">Listeria grayi DSM 20601</name>
    <dbReference type="NCBI Taxonomy" id="525367"/>
    <lineage>
        <taxon>Bacteria</taxon>
        <taxon>Bacillati</taxon>
        <taxon>Bacillota</taxon>
        <taxon>Bacilli</taxon>
        <taxon>Bacillales</taxon>
        <taxon>Listeriaceae</taxon>
        <taxon>Listeria</taxon>
    </lineage>
</organism>
<dbReference type="GO" id="GO:0016758">
    <property type="term" value="F:hexosyltransferase activity"/>
    <property type="evidence" value="ECO:0007669"/>
    <property type="project" value="UniProtKB-ARBA"/>
</dbReference>
<comment type="similarity">
    <text evidence="1">Belongs to the glycosyltransferase 2 family.</text>
</comment>
<dbReference type="PANTHER" id="PTHR22916:SF3">
    <property type="entry name" value="UDP-GLCNAC:BETAGAL BETA-1,3-N-ACETYLGLUCOSAMINYLTRANSFERASE-LIKE PROTEIN 1"/>
    <property type="match status" value="1"/>
</dbReference>
<dbReference type="eggNOG" id="COG1887">
    <property type="taxonomic scope" value="Bacteria"/>
</dbReference>
<evidence type="ECO:0000259" key="2">
    <source>
        <dbReference type="Pfam" id="PF00535"/>
    </source>
</evidence>
<dbReference type="SUPFAM" id="SSF53448">
    <property type="entry name" value="Nucleotide-diphospho-sugar transferases"/>
    <property type="match status" value="1"/>
</dbReference>
<comment type="caution">
    <text evidence="3">The sequence shown here is derived from an EMBL/GenBank/DDBJ whole genome shotgun (WGS) entry which is preliminary data.</text>
</comment>
<reference evidence="3" key="1">
    <citation type="submission" date="2010-06" db="EMBL/GenBank/DDBJ databases">
        <authorList>
            <person name="Muzny D."/>
            <person name="Qin X."/>
            <person name="Buhay C."/>
            <person name="Dugan-Rocha S."/>
            <person name="Ding Y."/>
            <person name="Chen G."/>
            <person name="Hawes A."/>
            <person name="Holder M."/>
            <person name="Jhangiani S."/>
            <person name="Johnson A."/>
            <person name="Khan Z."/>
            <person name="Li Z."/>
            <person name="Liu W."/>
            <person name="Liu X."/>
            <person name="Perez L."/>
            <person name="Shen H."/>
            <person name="Wang Q."/>
            <person name="Watt J."/>
            <person name="Xi L."/>
            <person name="Xin Y."/>
            <person name="Zhou J."/>
            <person name="Deng J."/>
            <person name="Jiang H."/>
            <person name="Liu Y."/>
            <person name="Qu J."/>
            <person name="Song X.-Z."/>
            <person name="Zhang L."/>
            <person name="Villasana D."/>
            <person name="Johnson A."/>
            <person name="Liu J."/>
            <person name="Liyanage D."/>
            <person name="Lorensuhewa L."/>
            <person name="Robinson T."/>
            <person name="Song A."/>
            <person name="Song B.-B."/>
            <person name="Dinh H."/>
            <person name="Thornton R."/>
            <person name="Coyle M."/>
            <person name="Francisco L."/>
            <person name="Jackson L."/>
            <person name="Javaid M."/>
            <person name="Korchina V."/>
            <person name="Kovar C."/>
            <person name="Mata R."/>
            <person name="Mathew T."/>
            <person name="Ngo R."/>
            <person name="Nguyen L."/>
            <person name="Nguyen N."/>
            <person name="Okwuonu G."/>
            <person name="Ongeri F."/>
            <person name="Pham C."/>
            <person name="Simmons D."/>
            <person name="Wilczek-Boney K."/>
            <person name="Hale W."/>
            <person name="Jakkamsetti A."/>
            <person name="Pham P."/>
            <person name="Ruth R."/>
            <person name="San Lucas F."/>
            <person name="Warren J."/>
            <person name="Zhang J."/>
            <person name="Zhao Z."/>
            <person name="Zhou C."/>
            <person name="Zhu D."/>
            <person name="Lee S."/>
            <person name="Bess C."/>
            <person name="Blankenburg K."/>
            <person name="Forbes L."/>
            <person name="Fu Q."/>
            <person name="Gubbala S."/>
            <person name="Hirani K."/>
            <person name="Jayaseelan J.C."/>
            <person name="Lara F."/>
            <person name="Munidasa M."/>
            <person name="Palculict T."/>
            <person name="Patil S."/>
            <person name="Pu L.-L."/>
            <person name="Saada N."/>
            <person name="Tang L."/>
            <person name="Weissenberger G."/>
            <person name="Zhu Y."/>
            <person name="Hemphill L."/>
            <person name="Shang Y."/>
            <person name="Youmans B."/>
            <person name="Ayvaz T."/>
            <person name="Ross M."/>
            <person name="Santibanez J."/>
            <person name="Aqrawi P."/>
            <person name="Gross S."/>
            <person name="Joshi V."/>
            <person name="Fowler G."/>
            <person name="Nazareth L."/>
            <person name="Reid J."/>
            <person name="Worley K."/>
            <person name="Petrosino J."/>
            <person name="Highlander S."/>
            <person name="Gibbs R."/>
        </authorList>
    </citation>
    <scope>NUCLEOTIDE SEQUENCE [LARGE SCALE GENOMIC DNA]</scope>
    <source>
        <strain evidence="3">DSM 20601</strain>
    </source>
</reference>
<evidence type="ECO:0000256" key="1">
    <source>
        <dbReference type="ARBA" id="ARBA00006739"/>
    </source>
</evidence>
<keyword evidence="3" id="KW-0808">Transferase</keyword>
<dbReference type="EC" id="2.4.-.-" evidence="3"/>
<dbReference type="EMBL" id="ACCR02000005">
    <property type="protein sequence ID" value="EFI83101.1"/>
    <property type="molecule type" value="Genomic_DNA"/>
</dbReference>
<feature type="domain" description="Glycosyltransferase 2-like" evidence="2">
    <location>
        <begin position="10"/>
        <end position="150"/>
    </location>
</feature>
<dbReference type="InterPro" id="IPR043149">
    <property type="entry name" value="TagF_N"/>
</dbReference>
<evidence type="ECO:0000313" key="3">
    <source>
        <dbReference type="EMBL" id="EFI83101.1"/>
    </source>
</evidence>
<dbReference type="GO" id="GO:0016020">
    <property type="term" value="C:membrane"/>
    <property type="evidence" value="ECO:0007669"/>
    <property type="project" value="InterPro"/>
</dbReference>
<keyword evidence="4" id="KW-1185">Reference proteome</keyword>
<dbReference type="eggNOG" id="COG1215">
    <property type="taxonomic scope" value="Bacteria"/>
</dbReference>
<dbReference type="HOGENOM" id="CLU_006538_0_0_9"/>
<dbReference type="InterPro" id="IPR007554">
    <property type="entry name" value="Glycerophosphate_synth"/>
</dbReference>
<dbReference type="Pfam" id="PF04464">
    <property type="entry name" value="Glyphos_transf"/>
    <property type="match status" value="1"/>
</dbReference>
<gene>
    <name evidence="3" type="primary">ggaB</name>
    <name evidence="3" type="ORF">HMPREF0556_11786</name>
</gene>
<evidence type="ECO:0000313" key="4">
    <source>
        <dbReference type="Proteomes" id="UP000010119"/>
    </source>
</evidence>
<dbReference type="Gene3D" id="3.40.50.11820">
    <property type="match status" value="1"/>
</dbReference>
<dbReference type="GO" id="GO:0047355">
    <property type="term" value="F:CDP-glycerol glycerophosphotransferase activity"/>
    <property type="evidence" value="ECO:0007669"/>
    <property type="project" value="InterPro"/>
</dbReference>
<dbReference type="PANTHER" id="PTHR22916">
    <property type="entry name" value="GLYCOSYLTRANSFERASE"/>
    <property type="match status" value="1"/>
</dbReference>
<proteinExistence type="inferred from homology"/>
<sequence>MEKNIEYNVSIIIPVYNADAFLERTLESIIAQQTRGLTYEVLLINDGSTDTSGEICLQYSLKYDNFYYIKQRNKGVSHARNKGLEIAQGEYILFLDADDLLLPQTIYHAITTFEKYKEETNILAYPLYTKEGNDIKPHIRNANFRQKNRSGLYNIGEFPFLNQCTMNVVIKNLDDADKIYFNTSLKQCEDALFNTQMVLTMGNIAFSNNGGYVYDIGHESTVDKFKNPVDIGDMLLQFFENLINNALKHYGSVPAYVQSMILYEINWRFLQNVLFPFHLKEPGYAEWMDRIVQVFDHIEVHTILEQPLMDYYHKIYFIQTFKQQIIHKNDSFGLRFFSKDEHIHTLQHVTIVFNKIKKIGEELQFVGYIKAPLLDNADDVALELTSEQQDYKKTVWLRETPASYYKSHLQVSSFLGFDFTLDLRQEAEFLVKVKINGVFYKTVPYFEEDIIFKKHIQSKHVVLPETIISYKENPFAILIRERSKNRDFAKNVLAHQSKLYEKKGQRNVLTFRKYKKLLALVWKQKRIWLYNDRINTRDNAFIQFKHDMTKKDGVNRYYVVRDLNEVAGEIPKQKVVLFGSLKHKLLFYYSELILTSFKEKLEYSPLSNQAYNALYSEMKHKVVYLQHGVLNAHTPWLYGKHKTNFDKFLISSDFEKENLKKHYGYAEKDLLQAGMPRLDLITSGTKKNKLLFAPSWRKSLVKEDKYLNRTIAKDAFYQSEFFQAIHAFINSPELNDILKTNNYQLDVKLHPIFMEEGALFNTEQSNIHIIESGEKIAVEE</sequence>
<dbReference type="Proteomes" id="UP000010119">
    <property type="component" value="Unassembled WGS sequence"/>
</dbReference>
<dbReference type="InterPro" id="IPR029044">
    <property type="entry name" value="Nucleotide-diphossugar_trans"/>
</dbReference>